<keyword evidence="1" id="KW-0472">Membrane</keyword>
<keyword evidence="1" id="KW-1133">Transmembrane helix</keyword>
<comment type="caution">
    <text evidence="2">The sequence shown here is derived from an EMBL/GenBank/DDBJ whole genome shotgun (WGS) entry which is preliminary data.</text>
</comment>
<dbReference type="Proteomes" id="UP001156701">
    <property type="component" value="Unassembled WGS sequence"/>
</dbReference>
<reference evidence="3" key="3">
    <citation type="journal article" date="2024" name="Int. J. Antimicrob. Agents">
        <title>Identification of a novel Providencia species showing multi-drug-resistant in three patients with hospital-acquired infection.</title>
        <authorList>
            <person name="Yang W."/>
            <person name="Chen J."/>
            <person name="Yang F."/>
            <person name="Ji P."/>
            <person name="Shen S."/>
            <person name="Yin D."/>
            <person name="Hu F."/>
        </authorList>
    </citation>
    <scope>NUCLEOTIDE SEQUENCE</scope>
    <source>
        <strain evidence="3">CRE-138-0111</strain>
    </source>
</reference>
<dbReference type="Proteomes" id="UP001176478">
    <property type="component" value="Unassembled WGS sequence"/>
</dbReference>
<keyword evidence="1" id="KW-0812">Transmembrane</keyword>
<reference evidence="3" key="2">
    <citation type="submission" date="2023-07" db="EMBL/GenBank/DDBJ databases">
        <authorList>
            <person name="Yang W."/>
            <person name="Chen J."/>
            <person name="Ji P."/>
            <person name="Hu F."/>
        </authorList>
    </citation>
    <scope>NUCLEOTIDE SEQUENCE</scope>
    <source>
        <strain evidence="3">CRE-138-0111</strain>
    </source>
</reference>
<feature type="transmembrane region" description="Helical" evidence="1">
    <location>
        <begin position="7"/>
        <end position="30"/>
    </location>
</feature>
<evidence type="ECO:0000313" key="2">
    <source>
        <dbReference type="EMBL" id="MDG4698182.1"/>
    </source>
</evidence>
<evidence type="ECO:0000313" key="4">
    <source>
        <dbReference type="Proteomes" id="UP001156701"/>
    </source>
</evidence>
<accession>A0AA42FPI1</accession>
<organism evidence="2 4">
    <name type="scientific">Providencia huashanensis</name>
    <dbReference type="NCBI Taxonomy" id="3037798"/>
    <lineage>
        <taxon>Bacteria</taxon>
        <taxon>Pseudomonadati</taxon>
        <taxon>Pseudomonadota</taxon>
        <taxon>Gammaproteobacteria</taxon>
        <taxon>Enterobacterales</taxon>
        <taxon>Morganellaceae</taxon>
        <taxon>Providencia</taxon>
    </lineage>
</organism>
<dbReference type="AlphaFoldDB" id="A0AA42FPI1"/>
<proteinExistence type="predicted"/>
<evidence type="ECO:0000256" key="1">
    <source>
        <dbReference type="SAM" id="Phobius"/>
    </source>
</evidence>
<protein>
    <submittedName>
        <fullName evidence="2">Prepilin-type N-terminal cleavage/methylation domain-containing protein</fullName>
    </submittedName>
</protein>
<evidence type="ECO:0000313" key="3">
    <source>
        <dbReference type="EMBL" id="MDO7856701.1"/>
    </source>
</evidence>
<sequence length="128" mass="14575">MKIEQQGFALIQSIIATAVFAILLIALLNYTQYIVLNFNQLYKDSTAVRVLHSRLEKQGAVGDETYSEEISSIGAVLRYPEWKIEQTLTHPVKYCTESMASLLISRQRFSLSRWYCSIGEHHVSGLSF</sequence>
<dbReference type="RefSeq" id="WP_129466383.1">
    <property type="nucleotide sequence ID" value="NZ_JARRYG010000023.1"/>
</dbReference>
<dbReference type="EMBL" id="JARRYG010000023">
    <property type="protein sequence ID" value="MDG4698182.1"/>
    <property type="molecule type" value="Genomic_DNA"/>
</dbReference>
<dbReference type="EMBL" id="JAUQTG010000004">
    <property type="protein sequence ID" value="MDO7856701.1"/>
    <property type="molecule type" value="Genomic_DNA"/>
</dbReference>
<gene>
    <name evidence="2" type="ORF">P7V44_18280</name>
    <name evidence="3" type="ORF">Q5E86_10090</name>
</gene>
<keyword evidence="5" id="KW-1185">Reference proteome</keyword>
<evidence type="ECO:0000313" key="5">
    <source>
        <dbReference type="Proteomes" id="UP001176478"/>
    </source>
</evidence>
<name>A0AA42FPI1_9GAMM</name>
<reference evidence="2" key="1">
    <citation type="submission" date="2023-03" db="EMBL/GenBank/DDBJ databases">
        <title>a new species belonging to Providencia genus.</title>
        <authorList>
            <person name="Yang W."/>
            <person name="Hu F."/>
            <person name="Shen S."/>
            <person name="Ding L."/>
            <person name="Yin D."/>
        </authorList>
    </citation>
    <scope>NUCLEOTIDE SEQUENCE</scope>
    <source>
        <strain evidence="2">CRE-3FA-0001</strain>
    </source>
</reference>